<reference evidence="2" key="1">
    <citation type="submission" date="2019-12" db="EMBL/GenBank/DDBJ databases">
        <title>Complete genome of Terracaulis silvestris 0127_4.</title>
        <authorList>
            <person name="Vieira S."/>
            <person name="Riedel T."/>
            <person name="Sproer C."/>
            <person name="Pascual J."/>
            <person name="Boedeker C."/>
            <person name="Overmann J."/>
        </authorList>
    </citation>
    <scope>NUCLEOTIDE SEQUENCE [LARGE SCALE GENOMIC DNA]</scope>
    <source>
        <strain evidence="2">0127_4</strain>
    </source>
</reference>
<dbReference type="PROSITE" id="PS51318">
    <property type="entry name" value="TAT"/>
    <property type="match status" value="1"/>
</dbReference>
<dbReference type="PROSITE" id="PS51257">
    <property type="entry name" value="PROKAR_LIPOPROTEIN"/>
    <property type="match status" value="1"/>
</dbReference>
<protein>
    <submittedName>
        <fullName evidence="1">Uncharacterized protein</fullName>
    </submittedName>
</protein>
<keyword evidence="2" id="KW-1185">Reference proteome</keyword>
<dbReference type="InterPro" id="IPR006311">
    <property type="entry name" value="TAT_signal"/>
</dbReference>
<proteinExistence type="predicted"/>
<evidence type="ECO:0000313" key="1">
    <source>
        <dbReference type="EMBL" id="QGZ96933.1"/>
    </source>
</evidence>
<gene>
    <name evidence="1" type="ORF">DSM104635_03798</name>
</gene>
<evidence type="ECO:0000313" key="2">
    <source>
        <dbReference type="Proteomes" id="UP000431269"/>
    </source>
</evidence>
<sequence>MTTRRGLLAAALGGAVAAGCASSGGLRSGAYTNVGTFNITLPREWSDITFMLANRPRNLRMLSIDGPLLNRLYLASLMPGESLLRPRDRDTPRPTFRTDMSDSELVEFVVDCVAVEYQSPAASALRPQTFAGQPGVRFDVSAQTAEGLNISGTSLVARANDRLHMLLFLAPSEHYYGAMLPEIETIFAGATPATA</sequence>
<name>A0A6I6N0S4_9CAUL</name>
<dbReference type="Proteomes" id="UP000431269">
    <property type="component" value="Chromosome"/>
</dbReference>
<accession>A0A6I6N0S4</accession>
<dbReference type="EMBL" id="CP047045">
    <property type="protein sequence ID" value="QGZ96933.1"/>
    <property type="molecule type" value="Genomic_DNA"/>
</dbReference>
<organism evidence="1 2">
    <name type="scientific">Terricaulis silvestris</name>
    <dbReference type="NCBI Taxonomy" id="2686094"/>
    <lineage>
        <taxon>Bacteria</taxon>
        <taxon>Pseudomonadati</taxon>
        <taxon>Pseudomonadota</taxon>
        <taxon>Alphaproteobacteria</taxon>
        <taxon>Caulobacterales</taxon>
        <taxon>Caulobacteraceae</taxon>
        <taxon>Terricaulis</taxon>
    </lineage>
</organism>
<dbReference type="AlphaFoldDB" id="A0A6I6N0S4"/>
<dbReference type="RefSeq" id="WP_158767710.1">
    <property type="nucleotide sequence ID" value="NZ_CP047045.1"/>
</dbReference>
<dbReference type="KEGG" id="tsv:DSM104635_03798"/>